<feature type="transmembrane region" description="Helical" evidence="1">
    <location>
        <begin position="6"/>
        <end position="26"/>
    </location>
</feature>
<gene>
    <name evidence="2" type="ORF">COU16_02690</name>
</gene>
<evidence type="ECO:0008006" key="4">
    <source>
        <dbReference type="Google" id="ProtNLM"/>
    </source>
</evidence>
<proteinExistence type="predicted"/>
<comment type="caution">
    <text evidence="2">The sequence shown here is derived from an EMBL/GenBank/DDBJ whole genome shotgun (WGS) entry which is preliminary data.</text>
</comment>
<evidence type="ECO:0000313" key="3">
    <source>
        <dbReference type="Proteomes" id="UP000229344"/>
    </source>
</evidence>
<accession>A0A2H0UDG3</accession>
<protein>
    <recommendedName>
        <fullName evidence="4">Thioredoxin domain-containing protein</fullName>
    </recommendedName>
</protein>
<dbReference type="PANTHER" id="PTHR34573">
    <property type="entry name" value="VKC DOMAIN-CONTAINING PROTEIN"/>
    <property type="match status" value="1"/>
</dbReference>
<keyword evidence="1" id="KW-1133">Transmembrane helix</keyword>
<keyword evidence="1" id="KW-0472">Membrane</keyword>
<dbReference type="Proteomes" id="UP000229344">
    <property type="component" value="Unassembled WGS sequence"/>
</dbReference>
<sequence>MKLTSTHYVIILVVIIFGSLIAFRVYDAQKPGVYDDFAQCVADTDTIFYGAFWCPHCKEQKEKFGNSAALLPYTECSLASGNGQTQECIDADIKTYPTWEFPGGERVIGTQELSVIAEKTGCELPTDTL</sequence>
<dbReference type="AlphaFoldDB" id="A0A2H0UDG3"/>
<dbReference type="SUPFAM" id="SSF52833">
    <property type="entry name" value="Thioredoxin-like"/>
    <property type="match status" value="1"/>
</dbReference>
<organism evidence="2 3">
    <name type="scientific">Candidatus Kaiserbacteria bacterium CG10_big_fil_rev_8_21_14_0_10_47_16</name>
    <dbReference type="NCBI Taxonomy" id="1974608"/>
    <lineage>
        <taxon>Bacteria</taxon>
        <taxon>Candidatus Kaiseribacteriota</taxon>
    </lineage>
</organism>
<dbReference type="InterPro" id="IPR036249">
    <property type="entry name" value="Thioredoxin-like_sf"/>
</dbReference>
<evidence type="ECO:0000313" key="2">
    <source>
        <dbReference type="EMBL" id="PIR84463.1"/>
    </source>
</evidence>
<dbReference type="EMBL" id="PFBI01000006">
    <property type="protein sequence ID" value="PIR84463.1"/>
    <property type="molecule type" value="Genomic_DNA"/>
</dbReference>
<dbReference type="Gene3D" id="3.40.30.10">
    <property type="entry name" value="Glutaredoxin"/>
    <property type="match status" value="1"/>
</dbReference>
<name>A0A2H0UDG3_9BACT</name>
<dbReference type="PANTHER" id="PTHR34573:SF1">
    <property type="entry name" value="VITAMIN K EPOXIDE REDUCTASE DOMAIN-CONTAINING PROTEIN"/>
    <property type="match status" value="1"/>
</dbReference>
<evidence type="ECO:0000256" key="1">
    <source>
        <dbReference type="SAM" id="Phobius"/>
    </source>
</evidence>
<keyword evidence="1" id="KW-0812">Transmembrane</keyword>
<reference evidence="3" key="1">
    <citation type="submission" date="2017-09" db="EMBL/GenBank/DDBJ databases">
        <title>Depth-based differentiation of microbial function through sediment-hosted aquifers and enrichment of novel symbionts in the deep terrestrial subsurface.</title>
        <authorList>
            <person name="Probst A.J."/>
            <person name="Ladd B."/>
            <person name="Jarett J.K."/>
            <person name="Geller-Mcgrath D.E."/>
            <person name="Sieber C.M.K."/>
            <person name="Emerson J.B."/>
            <person name="Anantharaman K."/>
            <person name="Thomas B.C."/>
            <person name="Malmstrom R."/>
            <person name="Stieglmeier M."/>
            <person name="Klingl A."/>
            <person name="Woyke T."/>
            <person name="Ryan C.M."/>
            <person name="Banfield J.F."/>
        </authorList>
    </citation>
    <scope>NUCLEOTIDE SEQUENCE [LARGE SCALE GENOMIC DNA]</scope>
</reference>